<evidence type="ECO:0000256" key="1">
    <source>
        <dbReference type="SAM" id="MobiDB-lite"/>
    </source>
</evidence>
<dbReference type="KEGG" id="snep:Enr13x_16690"/>
<proteinExistence type="predicted"/>
<accession>A0A518HLV8</accession>
<protein>
    <submittedName>
        <fullName evidence="2">Uncharacterized protein</fullName>
    </submittedName>
</protein>
<gene>
    <name evidence="2" type="ORF">Enr13x_16690</name>
</gene>
<keyword evidence="3" id="KW-1185">Reference proteome</keyword>
<organism evidence="2 3">
    <name type="scientific">Stieleria neptunia</name>
    <dbReference type="NCBI Taxonomy" id="2527979"/>
    <lineage>
        <taxon>Bacteria</taxon>
        <taxon>Pseudomonadati</taxon>
        <taxon>Planctomycetota</taxon>
        <taxon>Planctomycetia</taxon>
        <taxon>Pirellulales</taxon>
        <taxon>Pirellulaceae</taxon>
        <taxon>Stieleria</taxon>
    </lineage>
</organism>
<dbReference type="Proteomes" id="UP000319004">
    <property type="component" value="Chromosome"/>
</dbReference>
<dbReference type="RefSeq" id="WP_145385510.1">
    <property type="nucleotide sequence ID" value="NZ_CP037423.1"/>
</dbReference>
<reference evidence="2 3" key="1">
    <citation type="submission" date="2019-03" db="EMBL/GenBank/DDBJ databases">
        <title>Deep-cultivation of Planctomycetes and their phenomic and genomic characterization uncovers novel biology.</title>
        <authorList>
            <person name="Wiegand S."/>
            <person name="Jogler M."/>
            <person name="Boedeker C."/>
            <person name="Pinto D."/>
            <person name="Vollmers J."/>
            <person name="Rivas-Marin E."/>
            <person name="Kohn T."/>
            <person name="Peeters S.H."/>
            <person name="Heuer A."/>
            <person name="Rast P."/>
            <person name="Oberbeckmann S."/>
            <person name="Bunk B."/>
            <person name="Jeske O."/>
            <person name="Meyerdierks A."/>
            <person name="Storesund J.E."/>
            <person name="Kallscheuer N."/>
            <person name="Luecker S."/>
            <person name="Lage O.M."/>
            <person name="Pohl T."/>
            <person name="Merkel B.J."/>
            <person name="Hornburger P."/>
            <person name="Mueller R.-W."/>
            <person name="Bruemmer F."/>
            <person name="Labrenz M."/>
            <person name="Spormann A.M."/>
            <person name="Op den Camp H."/>
            <person name="Overmann J."/>
            <person name="Amann R."/>
            <person name="Jetten M.S.M."/>
            <person name="Mascher T."/>
            <person name="Medema M.H."/>
            <person name="Devos D.P."/>
            <person name="Kaster A.-K."/>
            <person name="Ovreas L."/>
            <person name="Rohde M."/>
            <person name="Galperin M.Y."/>
            <person name="Jogler C."/>
        </authorList>
    </citation>
    <scope>NUCLEOTIDE SEQUENCE [LARGE SCALE GENOMIC DNA]</scope>
    <source>
        <strain evidence="2 3">Enr13</strain>
    </source>
</reference>
<evidence type="ECO:0000313" key="3">
    <source>
        <dbReference type="Proteomes" id="UP000319004"/>
    </source>
</evidence>
<dbReference type="OrthoDB" id="276267at2"/>
<feature type="compositionally biased region" description="Basic and acidic residues" evidence="1">
    <location>
        <begin position="284"/>
        <end position="314"/>
    </location>
</feature>
<sequence>MFHAVGFQCLLAKRGLLVSSLMVLALSGCGTTRQYEATEQLVVSDAVDRGIQHMDFRPLSGRKVYLDSSYLRQVKSVGFVNAEYVISALRQQILAAGCLLQDSANESDVIIEARIGALGADEHQVTYGIPENNSLNSAANVIPGAPTIPTLPEISVARREAREAAAKIAAFAYDRETRKPIWQSGVRHSTATAKNTWVMGIGPFQGGSIREKTKLVGSGIAFGRRSRNASVSEHFERPSVDYTAETRFNQGWPEFGDVGDGHAMIASSEDSQDAAIPTPPGLESSEKPDDKPEKPSDKPSDKPTKVAKAPDDAKPKKRPR</sequence>
<feature type="region of interest" description="Disordered" evidence="1">
    <location>
        <begin position="268"/>
        <end position="320"/>
    </location>
</feature>
<dbReference type="AlphaFoldDB" id="A0A518HLV8"/>
<evidence type="ECO:0000313" key="2">
    <source>
        <dbReference type="EMBL" id="QDV41826.1"/>
    </source>
</evidence>
<dbReference type="Pfam" id="PF20360">
    <property type="entry name" value="DUF6655"/>
    <property type="match status" value="1"/>
</dbReference>
<dbReference type="EMBL" id="CP037423">
    <property type="protein sequence ID" value="QDV41826.1"/>
    <property type="molecule type" value="Genomic_DNA"/>
</dbReference>
<dbReference type="InterPro" id="IPR046596">
    <property type="entry name" value="DUF6655"/>
</dbReference>
<name>A0A518HLV8_9BACT</name>